<dbReference type="AlphaFoldDB" id="A0A9J7MQM8"/>
<organism evidence="2 4">
    <name type="scientific">Branchiostoma floridae</name>
    <name type="common">Florida lancelet</name>
    <name type="synonym">Amphioxus</name>
    <dbReference type="NCBI Taxonomy" id="7739"/>
    <lineage>
        <taxon>Eukaryota</taxon>
        <taxon>Metazoa</taxon>
        <taxon>Chordata</taxon>
        <taxon>Cephalochordata</taxon>
        <taxon>Leptocardii</taxon>
        <taxon>Amphioxiformes</taxon>
        <taxon>Branchiostomatidae</taxon>
        <taxon>Branchiostoma</taxon>
    </lineage>
</organism>
<feature type="compositionally biased region" description="Polar residues" evidence="1">
    <location>
        <begin position="195"/>
        <end position="205"/>
    </location>
</feature>
<name>A0A9J7MQM8_BRAFL</name>
<evidence type="ECO:0000313" key="4">
    <source>
        <dbReference type="RefSeq" id="XP_035676086.1"/>
    </source>
</evidence>
<feature type="compositionally biased region" description="Polar residues" evidence="1">
    <location>
        <begin position="338"/>
        <end position="381"/>
    </location>
</feature>
<evidence type="ECO:0000256" key="1">
    <source>
        <dbReference type="SAM" id="MobiDB-lite"/>
    </source>
</evidence>
<protein>
    <submittedName>
        <fullName evidence="3 4">Uncharacterized protein LOC118415522 isoform X1</fullName>
    </submittedName>
</protein>
<dbReference type="Proteomes" id="UP000001554">
    <property type="component" value="Chromosome 5"/>
</dbReference>
<dbReference type="RefSeq" id="XP_035676086.1">
    <property type="nucleotide sequence ID" value="XM_035820193.1"/>
</dbReference>
<feature type="region of interest" description="Disordered" evidence="1">
    <location>
        <begin position="338"/>
        <end position="499"/>
    </location>
</feature>
<gene>
    <name evidence="3 4" type="primary">LOC118415522</name>
</gene>
<keyword evidence="2" id="KW-1185">Reference proteome</keyword>
<feature type="compositionally biased region" description="Polar residues" evidence="1">
    <location>
        <begin position="487"/>
        <end position="499"/>
    </location>
</feature>
<evidence type="ECO:0000313" key="3">
    <source>
        <dbReference type="RefSeq" id="XP_035676085.1"/>
    </source>
</evidence>
<evidence type="ECO:0000313" key="2">
    <source>
        <dbReference type="Proteomes" id="UP000001554"/>
    </source>
</evidence>
<proteinExistence type="predicted"/>
<feature type="region of interest" description="Disordered" evidence="1">
    <location>
        <begin position="151"/>
        <end position="227"/>
    </location>
</feature>
<dbReference type="GeneID" id="118415522"/>
<feature type="region of interest" description="Disordered" evidence="1">
    <location>
        <begin position="302"/>
        <end position="326"/>
    </location>
</feature>
<feature type="compositionally biased region" description="Basic residues" evidence="1">
    <location>
        <begin position="399"/>
        <end position="413"/>
    </location>
</feature>
<dbReference type="OMA" id="ANNNKHD"/>
<sequence>MTDVEKDVGDANNNNKHEKIMEKALANGSPGSSPTVLSTMCYRLEHNDLPCDCKENFETMSQTQLLLLAEEEQKSEDAAMLQAWTGSAVTSPISKNSHKEDRILQVDRDRDLCMSDVFKYLYLGRDEGKHNKNIPGWDMCKTAHREGIHFYQTYPKPSGKPSRCSSAPYSRSNDDNGSNKRTPRSAGTRDRRRVQSANVALSQRPGTPVQRRTYNERRPPSREALVLDTTSPIPYDFRYHQQSQQYVEQYREDYTYTRLRHAVAVRSARGNQRGGSRPLAWYTPNRTYSFNLDQDAVRLGNNISRPAPTSNLAEKKNNNLDSDEDTSWYHQYRLNQNFTSRQLPEVDTTNTSNHSNTGRPTTHSNTGRGTSHVSLILSRSQEALPAGSETYRLAQSSRPRSRSKSPHPRKKREARSMMKQTLGAGYYPAQMKCLPDRTSPSIPSRRQQERMNNNRPHQHQQVSDTKQSDDSKMSPVLIRGIRPPSMNRVTTPVQGKANS</sequence>
<accession>A0A9J7MQM8</accession>
<feature type="compositionally biased region" description="Polar residues" evidence="1">
    <location>
        <begin position="302"/>
        <end position="312"/>
    </location>
</feature>
<feature type="compositionally biased region" description="Polar residues" evidence="1">
    <location>
        <begin position="438"/>
        <end position="465"/>
    </location>
</feature>
<dbReference type="KEGG" id="bfo:118415522"/>
<dbReference type="RefSeq" id="XP_035676085.1">
    <property type="nucleotide sequence ID" value="XM_035820192.1"/>
</dbReference>
<reference evidence="2" key="1">
    <citation type="journal article" date="2020" name="Nat. Ecol. Evol.">
        <title>Deeply conserved synteny resolves early events in vertebrate evolution.</title>
        <authorList>
            <person name="Simakov O."/>
            <person name="Marletaz F."/>
            <person name="Yue J.X."/>
            <person name="O'Connell B."/>
            <person name="Jenkins J."/>
            <person name="Brandt A."/>
            <person name="Calef R."/>
            <person name="Tung C.H."/>
            <person name="Huang T.K."/>
            <person name="Schmutz J."/>
            <person name="Satoh N."/>
            <person name="Yu J.K."/>
            <person name="Putnam N.H."/>
            <person name="Green R.E."/>
            <person name="Rokhsar D.S."/>
        </authorList>
    </citation>
    <scope>NUCLEOTIDE SEQUENCE [LARGE SCALE GENOMIC DNA]</scope>
    <source>
        <strain evidence="2">S238N-H82</strain>
    </source>
</reference>
<reference evidence="3 4" key="2">
    <citation type="submission" date="2025-04" db="UniProtKB">
        <authorList>
            <consortium name="RefSeq"/>
        </authorList>
    </citation>
    <scope>IDENTIFICATION</scope>
    <source>
        <strain evidence="3 4">S238N-H82</strain>
        <tissue evidence="3 4">Testes</tissue>
    </source>
</reference>
<dbReference type="OrthoDB" id="10010948at2759"/>